<dbReference type="Gene3D" id="3.10.450.50">
    <property type="match status" value="1"/>
</dbReference>
<evidence type="ECO:0000259" key="1">
    <source>
        <dbReference type="Pfam" id="PF12680"/>
    </source>
</evidence>
<dbReference type="AlphaFoldDB" id="A0A381W6Q8"/>
<dbReference type="PANTHER" id="PTHR41252:SF1">
    <property type="entry name" value="BLR2505 PROTEIN"/>
    <property type="match status" value="1"/>
</dbReference>
<organism evidence="2">
    <name type="scientific">marine metagenome</name>
    <dbReference type="NCBI Taxonomy" id="408172"/>
    <lineage>
        <taxon>unclassified sequences</taxon>
        <taxon>metagenomes</taxon>
        <taxon>ecological metagenomes</taxon>
    </lineage>
</organism>
<dbReference type="PANTHER" id="PTHR41252">
    <property type="entry name" value="BLR2505 PROTEIN"/>
    <property type="match status" value="1"/>
</dbReference>
<gene>
    <name evidence="2" type="ORF">METZ01_LOCUS101090</name>
</gene>
<dbReference type="InterPro" id="IPR032710">
    <property type="entry name" value="NTF2-like_dom_sf"/>
</dbReference>
<sequence length="118" mass="13411">RFRAGDGPGFLELMTDDVYWDHRGPDGAPFNRLYEGREAVAGFLEDIGGAEEALLIDDREYFASGDRVVCVGFMRFRAIATNKEWESDFAMAMTVRDGKVSRWRIFFDMRLEADAITG</sequence>
<protein>
    <recommendedName>
        <fullName evidence="1">SnoaL-like domain-containing protein</fullName>
    </recommendedName>
</protein>
<accession>A0A381W6Q8</accession>
<feature type="domain" description="SnoaL-like" evidence="1">
    <location>
        <begin position="2"/>
        <end position="103"/>
    </location>
</feature>
<name>A0A381W6Q8_9ZZZZ</name>
<reference evidence="2" key="1">
    <citation type="submission" date="2018-05" db="EMBL/GenBank/DDBJ databases">
        <authorList>
            <person name="Lanie J.A."/>
            <person name="Ng W.-L."/>
            <person name="Kazmierczak K.M."/>
            <person name="Andrzejewski T.M."/>
            <person name="Davidsen T.M."/>
            <person name="Wayne K.J."/>
            <person name="Tettelin H."/>
            <person name="Glass J.I."/>
            <person name="Rusch D."/>
            <person name="Podicherti R."/>
            <person name="Tsui H.-C.T."/>
            <person name="Winkler M.E."/>
        </authorList>
    </citation>
    <scope>NUCLEOTIDE SEQUENCE</scope>
</reference>
<dbReference type="InterPro" id="IPR037401">
    <property type="entry name" value="SnoaL-like"/>
</dbReference>
<dbReference type="SUPFAM" id="SSF54427">
    <property type="entry name" value="NTF2-like"/>
    <property type="match status" value="1"/>
</dbReference>
<feature type="non-terminal residue" evidence="2">
    <location>
        <position position="1"/>
    </location>
</feature>
<proteinExistence type="predicted"/>
<evidence type="ECO:0000313" key="2">
    <source>
        <dbReference type="EMBL" id="SVA48236.1"/>
    </source>
</evidence>
<dbReference type="Pfam" id="PF12680">
    <property type="entry name" value="SnoaL_2"/>
    <property type="match status" value="1"/>
</dbReference>
<dbReference type="EMBL" id="UINC01010880">
    <property type="protein sequence ID" value="SVA48236.1"/>
    <property type="molecule type" value="Genomic_DNA"/>
</dbReference>